<organism evidence="2 3">
    <name type="scientific">Pleuronectes platessa</name>
    <name type="common">European plaice</name>
    <dbReference type="NCBI Taxonomy" id="8262"/>
    <lineage>
        <taxon>Eukaryota</taxon>
        <taxon>Metazoa</taxon>
        <taxon>Chordata</taxon>
        <taxon>Craniata</taxon>
        <taxon>Vertebrata</taxon>
        <taxon>Euteleostomi</taxon>
        <taxon>Actinopterygii</taxon>
        <taxon>Neopterygii</taxon>
        <taxon>Teleostei</taxon>
        <taxon>Neoteleostei</taxon>
        <taxon>Acanthomorphata</taxon>
        <taxon>Carangaria</taxon>
        <taxon>Pleuronectiformes</taxon>
        <taxon>Pleuronectoidei</taxon>
        <taxon>Pleuronectidae</taxon>
        <taxon>Pleuronectes</taxon>
    </lineage>
</organism>
<name>A0A9N7TSU1_PLEPL</name>
<keyword evidence="3" id="KW-1185">Reference proteome</keyword>
<proteinExistence type="predicted"/>
<evidence type="ECO:0000313" key="3">
    <source>
        <dbReference type="Proteomes" id="UP001153269"/>
    </source>
</evidence>
<feature type="region of interest" description="Disordered" evidence="1">
    <location>
        <begin position="141"/>
        <end position="191"/>
    </location>
</feature>
<evidence type="ECO:0000256" key="1">
    <source>
        <dbReference type="SAM" id="MobiDB-lite"/>
    </source>
</evidence>
<feature type="region of interest" description="Disordered" evidence="1">
    <location>
        <begin position="72"/>
        <end position="101"/>
    </location>
</feature>
<feature type="compositionally biased region" description="Pro residues" evidence="1">
    <location>
        <begin position="164"/>
        <end position="175"/>
    </location>
</feature>
<accession>A0A9N7TSU1</accession>
<sequence length="191" mass="21695">MGEHLETLANENPFQQEETLSRTWLWVGTICLGWLDQVLPERLTNTPLDPTWHFSCEIPCSEIPPENIWEVQEPKSNEKDKRDLKFESSEGPDPSDRPTEETARWVGHLQKLMAPQSQPRVEPAEKFKMCQNKASLRAGNIGAHRGFRPPLLLDSPTSFHPAPSLHPHPPPPPHYPLSLSSLLNLLPEPKK</sequence>
<comment type="caution">
    <text evidence="2">The sequence shown here is derived from an EMBL/GenBank/DDBJ whole genome shotgun (WGS) entry which is preliminary data.</text>
</comment>
<dbReference type="AlphaFoldDB" id="A0A9N7TSU1"/>
<feature type="compositionally biased region" description="Low complexity" evidence="1">
    <location>
        <begin position="176"/>
        <end position="191"/>
    </location>
</feature>
<evidence type="ECO:0000313" key="2">
    <source>
        <dbReference type="EMBL" id="CAB1417509.1"/>
    </source>
</evidence>
<dbReference type="Proteomes" id="UP001153269">
    <property type="component" value="Unassembled WGS sequence"/>
</dbReference>
<dbReference type="EMBL" id="CADEAL010000268">
    <property type="protein sequence ID" value="CAB1417509.1"/>
    <property type="molecule type" value="Genomic_DNA"/>
</dbReference>
<protein>
    <submittedName>
        <fullName evidence="2">Uncharacterized protein</fullName>
    </submittedName>
</protein>
<reference evidence="2" key="1">
    <citation type="submission" date="2020-03" db="EMBL/GenBank/DDBJ databases">
        <authorList>
            <person name="Weist P."/>
        </authorList>
    </citation>
    <scope>NUCLEOTIDE SEQUENCE</scope>
</reference>
<gene>
    <name evidence="2" type="ORF">PLEPLA_LOCUS5314</name>
</gene>